<dbReference type="Gene3D" id="3.40.50.880">
    <property type="match status" value="1"/>
</dbReference>
<keyword evidence="3" id="KW-0808">Transferase</keyword>
<dbReference type="PANTHER" id="PTHR43418">
    <property type="entry name" value="MULTIFUNCTIONAL TRYPTOPHAN BIOSYNTHESIS PROTEIN-RELATED"/>
    <property type="match status" value="1"/>
</dbReference>
<dbReference type="InterPro" id="IPR050472">
    <property type="entry name" value="Anth_synth/Amidotransfase"/>
</dbReference>
<dbReference type="CDD" id="cd01743">
    <property type="entry name" value="GATase1_Anthranilate_Synthase"/>
    <property type="match status" value="1"/>
</dbReference>
<keyword evidence="1 3" id="KW-0315">Glutamine amidotransferase</keyword>
<gene>
    <name evidence="3" type="ORF">B1A_05942</name>
</gene>
<evidence type="ECO:0000313" key="3">
    <source>
        <dbReference type="EMBL" id="EQD71135.1"/>
    </source>
</evidence>
<comment type="caution">
    <text evidence="3">The sequence shown here is derived from an EMBL/GenBank/DDBJ whole genome shotgun (WGS) entry which is preliminary data.</text>
</comment>
<name>T1CPZ0_9ZZZZ</name>
<dbReference type="PROSITE" id="PS51273">
    <property type="entry name" value="GATASE_TYPE_1"/>
    <property type="match status" value="1"/>
</dbReference>
<evidence type="ECO:0000256" key="1">
    <source>
        <dbReference type="ARBA" id="ARBA00022962"/>
    </source>
</evidence>
<protein>
    <submittedName>
        <fullName evidence="3">Para-aminobenzoate/anthranilate synthase glutamine amidotransferase component II</fullName>
    </submittedName>
</protein>
<dbReference type="InterPro" id="IPR029062">
    <property type="entry name" value="Class_I_gatase-like"/>
</dbReference>
<dbReference type="Pfam" id="PF00117">
    <property type="entry name" value="GATase"/>
    <property type="match status" value="1"/>
</dbReference>
<dbReference type="GO" id="GO:0005829">
    <property type="term" value="C:cytosol"/>
    <property type="evidence" value="ECO:0007669"/>
    <property type="project" value="TreeGrafter"/>
</dbReference>
<dbReference type="PRINTS" id="PR00097">
    <property type="entry name" value="ANTSNTHASEII"/>
</dbReference>
<dbReference type="GO" id="GO:0016740">
    <property type="term" value="F:transferase activity"/>
    <property type="evidence" value="ECO:0007669"/>
    <property type="project" value="UniProtKB-KW"/>
</dbReference>
<dbReference type="GO" id="GO:0000162">
    <property type="term" value="P:L-tryptophan biosynthetic process"/>
    <property type="evidence" value="ECO:0007669"/>
    <property type="project" value="TreeGrafter"/>
</dbReference>
<dbReference type="AlphaFoldDB" id="T1CPZ0"/>
<evidence type="ECO:0000259" key="2">
    <source>
        <dbReference type="Pfam" id="PF00117"/>
    </source>
</evidence>
<dbReference type="InterPro" id="IPR006221">
    <property type="entry name" value="TrpG/PapA_dom"/>
</dbReference>
<organism evidence="3">
    <name type="scientific">mine drainage metagenome</name>
    <dbReference type="NCBI Taxonomy" id="410659"/>
    <lineage>
        <taxon>unclassified sequences</taxon>
        <taxon>metagenomes</taxon>
        <taxon>ecological metagenomes</taxon>
    </lineage>
</organism>
<proteinExistence type="predicted"/>
<accession>T1CPZ0</accession>
<reference evidence="3" key="2">
    <citation type="journal article" date="2014" name="ISME J.">
        <title>Microbial stratification in low pH oxic and suboxic macroscopic growths along an acid mine drainage.</title>
        <authorList>
            <person name="Mendez-Garcia C."/>
            <person name="Mesa V."/>
            <person name="Sprenger R.R."/>
            <person name="Richter M."/>
            <person name="Diez M.S."/>
            <person name="Solano J."/>
            <person name="Bargiela R."/>
            <person name="Golyshina O.V."/>
            <person name="Manteca A."/>
            <person name="Ramos J.L."/>
            <person name="Gallego J.R."/>
            <person name="Llorente I."/>
            <person name="Martins Dos Santos V.A."/>
            <person name="Jensen O.N."/>
            <person name="Pelaez A.I."/>
            <person name="Sanchez J."/>
            <person name="Ferrer M."/>
        </authorList>
    </citation>
    <scope>NUCLEOTIDE SEQUENCE</scope>
</reference>
<sequence length="129" mass="13591">MIRAFAGRIPVLGVCLGHQSIVEVFGGKVVRAGRMMHGKTSMIQHDGLGVFAGLPRPCEVGRYHSLIAAPASLPEALAVSAWTEAKEIMGVRHTALAVEGVQFHPESILTPLGARLLGNFLEQRAGGAA</sequence>
<dbReference type="PRINTS" id="PR00096">
    <property type="entry name" value="GATASE"/>
</dbReference>
<dbReference type="EMBL" id="AUZX01004325">
    <property type="protein sequence ID" value="EQD71135.1"/>
    <property type="molecule type" value="Genomic_DNA"/>
</dbReference>
<dbReference type="PANTHER" id="PTHR43418:SF4">
    <property type="entry name" value="MULTIFUNCTIONAL TRYPTOPHAN BIOSYNTHESIS PROTEIN"/>
    <property type="match status" value="1"/>
</dbReference>
<dbReference type="SUPFAM" id="SSF52317">
    <property type="entry name" value="Class I glutamine amidotransferase-like"/>
    <property type="match status" value="1"/>
</dbReference>
<dbReference type="NCBIfam" id="TIGR00566">
    <property type="entry name" value="trpG_papA"/>
    <property type="match status" value="1"/>
</dbReference>
<dbReference type="InterPro" id="IPR017926">
    <property type="entry name" value="GATASE"/>
</dbReference>
<feature type="domain" description="Glutamine amidotransferase" evidence="2">
    <location>
        <begin position="2"/>
        <end position="122"/>
    </location>
</feature>
<dbReference type="GO" id="GO:0004049">
    <property type="term" value="F:anthranilate synthase activity"/>
    <property type="evidence" value="ECO:0007669"/>
    <property type="project" value="TreeGrafter"/>
</dbReference>
<reference evidence="3" key="1">
    <citation type="submission" date="2013-08" db="EMBL/GenBank/DDBJ databases">
        <authorList>
            <person name="Mendez C."/>
            <person name="Richter M."/>
            <person name="Ferrer M."/>
            <person name="Sanchez J."/>
        </authorList>
    </citation>
    <scope>NUCLEOTIDE SEQUENCE</scope>
</reference>